<reference evidence="1" key="1">
    <citation type="journal article" date="2020" name="Nature">
        <title>Giant virus diversity and host interactions through global metagenomics.</title>
        <authorList>
            <person name="Schulz F."/>
            <person name="Roux S."/>
            <person name="Paez-Espino D."/>
            <person name="Jungbluth S."/>
            <person name="Walsh D.A."/>
            <person name="Denef V.J."/>
            <person name="McMahon K.D."/>
            <person name="Konstantinidis K.T."/>
            <person name="Eloe-Fadrosh E.A."/>
            <person name="Kyrpides N.C."/>
            <person name="Woyke T."/>
        </authorList>
    </citation>
    <scope>NUCLEOTIDE SEQUENCE</scope>
    <source>
        <strain evidence="1">GVMAG-S-1035085-51</strain>
    </source>
</reference>
<evidence type="ECO:0000313" key="1">
    <source>
        <dbReference type="EMBL" id="QHU36015.1"/>
    </source>
</evidence>
<organism evidence="1">
    <name type="scientific">viral metagenome</name>
    <dbReference type="NCBI Taxonomy" id="1070528"/>
    <lineage>
        <taxon>unclassified sequences</taxon>
        <taxon>metagenomes</taxon>
        <taxon>organismal metagenomes</taxon>
    </lineage>
</organism>
<accession>A0A6C0M161</accession>
<proteinExistence type="predicted"/>
<dbReference type="EMBL" id="MN740621">
    <property type="protein sequence ID" value="QHU36015.1"/>
    <property type="molecule type" value="Genomic_DNA"/>
</dbReference>
<name>A0A6C0M161_9ZZZZ</name>
<sequence length="261" mass="30457">MTQNVSNIIVQRVTSQVFIKGSSKMLKITKNQLMILDAMMNQGGFTKKYEDKSKKLRYSEHIGMLDFNTYGLERIIVSTRPSIEYDDDPEILLPDNPPDALDYEYIFHTHPPTPFPGGRAKDNVLYEFPSINDLYHFAEHFNQGNTQGSIVIAPEGFYLISSSNKKINIPPFDETYKKMINEVFEIQLDAIEKYGIKYEKNPNLFYSKVAQDISYLKRFNKIIKKYWNNDINVLYKPRRKDKNGTWYIPSIYIPVNVIEPI</sequence>
<dbReference type="AlphaFoldDB" id="A0A6C0M161"/>
<protein>
    <submittedName>
        <fullName evidence="1">Uncharacterized protein</fullName>
    </submittedName>
</protein>